<dbReference type="RefSeq" id="WP_026742209.1">
    <property type="nucleotide sequence ID" value="NZ_FNQS01000007.1"/>
</dbReference>
<keyword evidence="2" id="KW-1185">Reference proteome</keyword>
<name>A0A1H4D678_9GAMM</name>
<dbReference type="Pfam" id="PF14001">
    <property type="entry name" value="YdfZ"/>
    <property type="match status" value="1"/>
</dbReference>
<protein>
    <submittedName>
        <fullName evidence="1">Putative selenium-binding protein YdfZ</fullName>
    </submittedName>
</protein>
<evidence type="ECO:0000313" key="2">
    <source>
        <dbReference type="Proteomes" id="UP000187280"/>
    </source>
</evidence>
<reference evidence="1 2" key="1">
    <citation type="submission" date="2016-10" db="EMBL/GenBank/DDBJ databases">
        <authorList>
            <person name="de Groot N.N."/>
        </authorList>
    </citation>
    <scope>NUCLEOTIDE SEQUENCE [LARGE SCALE GENOMIC DNA]</scope>
    <source>
        <strain evidence="1 2">ATCC 29281</strain>
    </source>
</reference>
<dbReference type="GeneID" id="97765058"/>
<evidence type="ECO:0000313" key="1">
    <source>
        <dbReference type="EMBL" id="SEA68333.1"/>
    </source>
</evidence>
<sequence>MYTAYDRYRNPLSIGCRVMQDGSRAVGTVAAIHVENLKREEVRKAKCVELKGLNGFFAPEELMRLGQA</sequence>
<accession>A0A1H4D678</accession>
<dbReference type="EMBL" id="FNQS01000007">
    <property type="protein sequence ID" value="SEA68333.1"/>
    <property type="molecule type" value="Genomic_DNA"/>
</dbReference>
<dbReference type="AlphaFoldDB" id="A0A1H4D678"/>
<organism evidence="1 2">
    <name type="scientific">Lonsdalea quercina</name>
    <dbReference type="NCBI Taxonomy" id="71657"/>
    <lineage>
        <taxon>Bacteria</taxon>
        <taxon>Pseudomonadati</taxon>
        <taxon>Pseudomonadota</taxon>
        <taxon>Gammaproteobacteria</taxon>
        <taxon>Enterobacterales</taxon>
        <taxon>Pectobacteriaceae</taxon>
        <taxon>Lonsdalea</taxon>
    </lineage>
</organism>
<proteinExistence type="predicted"/>
<dbReference type="InterPro" id="IPR017704">
    <property type="entry name" value="Se-bd_putative_YdfZ"/>
</dbReference>
<dbReference type="NCBIfam" id="TIGR03318">
    <property type="entry name" value="YdfZ_fam"/>
    <property type="match status" value="1"/>
</dbReference>
<dbReference type="Proteomes" id="UP000187280">
    <property type="component" value="Unassembled WGS sequence"/>
</dbReference>
<gene>
    <name evidence="1" type="ORF">SAMN02982996_02187</name>
</gene>